<protein>
    <recommendedName>
        <fullName evidence="11">Histidine--tRNA ligase</fullName>
        <ecNumber evidence="11">6.1.1.21</ecNumber>
    </recommendedName>
    <alternativeName>
        <fullName evidence="11">Histidyl-tRNA synthetase</fullName>
        <shortName evidence="11">HisRS</shortName>
    </alternativeName>
</protein>
<evidence type="ECO:0000256" key="11">
    <source>
        <dbReference type="HAMAP-Rule" id="MF_00127"/>
    </source>
</evidence>
<dbReference type="GO" id="GO:0004821">
    <property type="term" value="F:histidine-tRNA ligase activity"/>
    <property type="evidence" value="ECO:0007669"/>
    <property type="project" value="UniProtKB-UniRule"/>
</dbReference>
<dbReference type="FunFam" id="3.30.930.10:FF:000005">
    <property type="entry name" value="Histidine--tRNA ligase"/>
    <property type="match status" value="1"/>
</dbReference>
<name>A0A1Y0LD04_TATCI</name>
<dbReference type="EMBL" id="CP015581">
    <property type="protein sequence ID" value="ARU99716.1"/>
    <property type="molecule type" value="Genomic_DNA"/>
</dbReference>
<dbReference type="Gene3D" id="3.30.930.10">
    <property type="entry name" value="Bira Bifunctional Protein, Domain 2"/>
    <property type="match status" value="1"/>
</dbReference>
<dbReference type="InterPro" id="IPR006195">
    <property type="entry name" value="aa-tRNA-synth_II"/>
</dbReference>
<proteinExistence type="inferred from homology"/>
<dbReference type="InterPro" id="IPR001680">
    <property type="entry name" value="WD40_rpt"/>
</dbReference>
<dbReference type="PANTHER" id="PTHR43707:SF1">
    <property type="entry name" value="HISTIDINE--TRNA LIGASE, MITOCHONDRIAL-RELATED"/>
    <property type="match status" value="1"/>
</dbReference>
<evidence type="ECO:0000313" key="17">
    <source>
        <dbReference type="Proteomes" id="UP000195729"/>
    </source>
</evidence>
<dbReference type="EC" id="6.1.1.21" evidence="11"/>
<feature type="domain" description="Aminoacyl-transfer RNA synthetases class-II family profile" evidence="14">
    <location>
        <begin position="1"/>
        <end position="329"/>
    </location>
</feature>
<dbReference type="SUPFAM" id="SSF55681">
    <property type="entry name" value="Class II aaRS and biotin synthetases"/>
    <property type="match status" value="1"/>
</dbReference>
<dbReference type="SUPFAM" id="SSF52954">
    <property type="entry name" value="Class II aaRS ABD-related"/>
    <property type="match status" value="1"/>
</dbReference>
<dbReference type="CDD" id="cd00773">
    <property type="entry name" value="HisRS-like_core"/>
    <property type="match status" value="1"/>
</dbReference>
<evidence type="ECO:0000256" key="3">
    <source>
        <dbReference type="ARBA" id="ARBA00011738"/>
    </source>
</evidence>
<feature type="binding site" evidence="12">
    <location>
        <begin position="262"/>
        <end position="263"/>
    </location>
    <ligand>
        <name>L-histidine</name>
        <dbReference type="ChEBI" id="CHEBI:57595"/>
    </ligand>
</feature>
<comment type="subunit">
    <text evidence="3 11">Homodimer.</text>
</comment>
<dbReference type="GO" id="GO:0005524">
    <property type="term" value="F:ATP binding"/>
    <property type="evidence" value="ECO:0007669"/>
    <property type="project" value="UniProtKB-UniRule"/>
</dbReference>
<comment type="catalytic activity">
    <reaction evidence="10 11">
        <text>tRNA(His) + L-histidine + ATP = L-histidyl-tRNA(His) + AMP + diphosphate + H(+)</text>
        <dbReference type="Rhea" id="RHEA:17313"/>
        <dbReference type="Rhea" id="RHEA-COMP:9665"/>
        <dbReference type="Rhea" id="RHEA-COMP:9689"/>
        <dbReference type="ChEBI" id="CHEBI:15378"/>
        <dbReference type="ChEBI" id="CHEBI:30616"/>
        <dbReference type="ChEBI" id="CHEBI:33019"/>
        <dbReference type="ChEBI" id="CHEBI:57595"/>
        <dbReference type="ChEBI" id="CHEBI:78442"/>
        <dbReference type="ChEBI" id="CHEBI:78527"/>
        <dbReference type="ChEBI" id="CHEBI:456215"/>
        <dbReference type="EC" id="6.1.1.21"/>
    </reaction>
</comment>
<dbReference type="PROSITE" id="PS50082">
    <property type="entry name" value="WD_REPEATS_2"/>
    <property type="match status" value="1"/>
</dbReference>
<accession>A0A1Y0LD04</accession>
<evidence type="ECO:0000256" key="13">
    <source>
        <dbReference type="PROSITE-ProRule" id="PRU00221"/>
    </source>
</evidence>
<evidence type="ECO:0000256" key="7">
    <source>
        <dbReference type="ARBA" id="ARBA00022840"/>
    </source>
</evidence>
<dbReference type="Pfam" id="PF13393">
    <property type="entry name" value="tRNA-synt_His"/>
    <property type="match status" value="1"/>
</dbReference>
<dbReference type="PIRSF" id="PIRSF001549">
    <property type="entry name" value="His-tRNA_synth"/>
    <property type="match status" value="1"/>
</dbReference>
<feature type="binding site" evidence="12">
    <location>
        <position position="130"/>
    </location>
    <ligand>
        <name>L-histidine</name>
        <dbReference type="ChEBI" id="CHEBI:57595"/>
    </ligand>
</feature>
<evidence type="ECO:0000256" key="9">
    <source>
        <dbReference type="ARBA" id="ARBA00023146"/>
    </source>
</evidence>
<dbReference type="InterPro" id="IPR041715">
    <property type="entry name" value="HisRS-like_core"/>
</dbReference>
<sequence length="431" mass="49500">MNEIKSIRGMHDVLPDETPHWQWLENKFRQMVHRYGYQEMRLPLLEPVSLFERAVGASTDIVSKEMYNFQDKSGENITLRPEGTSGCLRAVLENNMCYNKTQRLWYQGPMFRYERPQKGRLRQFTQFGVEAYGMSGADIDAELIFMVRDLFAGLGLEKHVRLEINSLGDSSERQQHREALVGWFSRHEDLLDEESKIRLKVSPLRILDSKNPQLQPIIEQAPQLLDFLQQESRQHFTTLCELLDKADIAYRINPRLVRGLDYYSRTVFEWITDDLGAQGTVCGGGRYDGLAELFSHKTLPCCGFAIGIERLLLLLEATNCKSGDTSHIPDVVVTSELTDGGVQALLLAEQLRRRFTSLRVLTDCSSARLKRQHQHALNRQCRMIITLNQDGQIRLWDLQNNHQLDVDEARLHATIAGRMQSWRMSAPATPA</sequence>
<reference evidence="17 18" key="1">
    <citation type="submission" date="2016-05" db="EMBL/GenBank/DDBJ databases">
        <title>Complete genome sequence of two 2,5-diketo-D-glunonic acid producing strain Tatumella citrea.</title>
        <authorList>
            <person name="Duan C."/>
            <person name="Yang J."/>
            <person name="Yang S."/>
        </authorList>
    </citation>
    <scope>NUCLEOTIDE SEQUENCE [LARGE SCALE GENOMIC DNA]</scope>
    <source>
        <strain evidence="16 17">ATCC 39140</strain>
        <strain evidence="15 18">DSM 13699</strain>
    </source>
</reference>
<keyword evidence="9 11" id="KW-0030">Aminoacyl-tRNA synthetase</keyword>
<dbReference type="Proteomes" id="UP000195729">
    <property type="component" value="Chromosome"/>
</dbReference>
<dbReference type="GO" id="GO:0006427">
    <property type="term" value="P:histidyl-tRNA aminoacylation"/>
    <property type="evidence" value="ECO:0007669"/>
    <property type="project" value="UniProtKB-UniRule"/>
</dbReference>
<keyword evidence="8 11" id="KW-0648">Protein biosynthesis</keyword>
<evidence type="ECO:0000256" key="1">
    <source>
        <dbReference type="ARBA" id="ARBA00004496"/>
    </source>
</evidence>
<dbReference type="GO" id="GO:0005737">
    <property type="term" value="C:cytoplasm"/>
    <property type="evidence" value="ECO:0007669"/>
    <property type="project" value="UniProtKB-SubCell"/>
</dbReference>
<feature type="binding site" evidence="12">
    <location>
        <begin position="82"/>
        <end position="84"/>
    </location>
    <ligand>
        <name>L-histidine</name>
        <dbReference type="ChEBI" id="CHEBI:57595"/>
    </ligand>
</feature>
<dbReference type="RefSeq" id="WP_087490024.1">
    <property type="nucleotide sequence ID" value="NZ_CP015579.1"/>
</dbReference>
<comment type="similarity">
    <text evidence="2 11">Belongs to the class-II aminoacyl-tRNA synthetase family.</text>
</comment>
<dbReference type="InterPro" id="IPR036621">
    <property type="entry name" value="Anticodon-bd_dom_sf"/>
</dbReference>
<dbReference type="InterPro" id="IPR004516">
    <property type="entry name" value="HisRS/HisZ"/>
</dbReference>
<feature type="binding site" evidence="12">
    <location>
        <position position="258"/>
    </location>
    <ligand>
        <name>L-histidine</name>
        <dbReference type="ChEBI" id="CHEBI:57595"/>
    </ligand>
</feature>
<keyword evidence="5 11" id="KW-0436">Ligase</keyword>
<keyword evidence="17" id="KW-1185">Reference proteome</keyword>
<dbReference type="OrthoDB" id="9800814at2"/>
<organism evidence="15 18">
    <name type="scientific">Tatumella citrea</name>
    <name type="common">Pantoea citrea</name>
    <dbReference type="NCBI Taxonomy" id="53336"/>
    <lineage>
        <taxon>Bacteria</taxon>
        <taxon>Pseudomonadati</taxon>
        <taxon>Pseudomonadota</taxon>
        <taxon>Gammaproteobacteria</taxon>
        <taxon>Enterobacterales</taxon>
        <taxon>Erwiniaceae</taxon>
        <taxon>Tatumella</taxon>
    </lineage>
</organism>
<dbReference type="Gene3D" id="3.40.50.800">
    <property type="entry name" value="Anticodon-binding domain"/>
    <property type="match status" value="1"/>
</dbReference>
<keyword evidence="7 11" id="KW-0067">ATP-binding</keyword>
<feature type="binding site" evidence="12">
    <location>
        <position position="126"/>
    </location>
    <ligand>
        <name>L-histidine</name>
        <dbReference type="ChEBI" id="CHEBI:57595"/>
    </ligand>
</feature>
<dbReference type="KEGG" id="tci:A7K98_19290"/>
<evidence type="ECO:0000256" key="4">
    <source>
        <dbReference type="ARBA" id="ARBA00022490"/>
    </source>
</evidence>
<dbReference type="InterPro" id="IPR045864">
    <property type="entry name" value="aa-tRNA-synth_II/BPL/LPL"/>
</dbReference>
<dbReference type="Proteomes" id="UP000195814">
    <property type="component" value="Chromosome"/>
</dbReference>
<evidence type="ECO:0000256" key="5">
    <source>
        <dbReference type="ARBA" id="ARBA00022598"/>
    </source>
</evidence>
<feature type="repeat" description="WD" evidence="13">
    <location>
        <begin position="382"/>
        <end position="406"/>
    </location>
</feature>
<feature type="binding site" evidence="12">
    <location>
        <position position="112"/>
    </location>
    <ligand>
        <name>L-histidine</name>
        <dbReference type="ChEBI" id="CHEBI:57595"/>
    </ligand>
</feature>
<evidence type="ECO:0000313" key="15">
    <source>
        <dbReference type="EMBL" id="ARU95675.1"/>
    </source>
</evidence>
<dbReference type="AlphaFoldDB" id="A0A1Y0LD04"/>
<keyword evidence="6 11" id="KW-0547">Nucleotide-binding</keyword>
<dbReference type="PANTHER" id="PTHR43707">
    <property type="entry name" value="HISTIDYL-TRNA SYNTHETASE"/>
    <property type="match status" value="1"/>
</dbReference>
<evidence type="ECO:0000313" key="16">
    <source>
        <dbReference type="EMBL" id="ARU99716.1"/>
    </source>
</evidence>
<dbReference type="PROSITE" id="PS50862">
    <property type="entry name" value="AA_TRNA_LIGASE_II"/>
    <property type="match status" value="1"/>
</dbReference>
<gene>
    <name evidence="11" type="primary">hisS</name>
    <name evidence="15" type="ORF">A7K98_19290</name>
    <name evidence="16" type="ORF">A7K99_19275</name>
</gene>
<dbReference type="NCBIfam" id="TIGR00442">
    <property type="entry name" value="hisS"/>
    <property type="match status" value="1"/>
</dbReference>
<dbReference type="HAMAP" id="MF_00127">
    <property type="entry name" value="His_tRNA_synth"/>
    <property type="match status" value="1"/>
</dbReference>
<evidence type="ECO:0000313" key="18">
    <source>
        <dbReference type="Proteomes" id="UP000195814"/>
    </source>
</evidence>
<keyword evidence="4 11" id="KW-0963">Cytoplasm</keyword>
<evidence type="ECO:0000256" key="2">
    <source>
        <dbReference type="ARBA" id="ARBA00008226"/>
    </source>
</evidence>
<keyword evidence="13" id="KW-0853">WD repeat</keyword>
<evidence type="ECO:0000256" key="10">
    <source>
        <dbReference type="ARBA" id="ARBA00047639"/>
    </source>
</evidence>
<evidence type="ECO:0000259" key="14">
    <source>
        <dbReference type="PROSITE" id="PS50862"/>
    </source>
</evidence>
<evidence type="ECO:0000256" key="8">
    <source>
        <dbReference type="ARBA" id="ARBA00022917"/>
    </source>
</evidence>
<evidence type="ECO:0000256" key="6">
    <source>
        <dbReference type="ARBA" id="ARBA00022741"/>
    </source>
</evidence>
<evidence type="ECO:0000256" key="12">
    <source>
        <dbReference type="PIRSR" id="PIRSR001549-1"/>
    </source>
</evidence>
<dbReference type="EMBL" id="CP015579">
    <property type="protein sequence ID" value="ARU95675.1"/>
    <property type="molecule type" value="Genomic_DNA"/>
</dbReference>
<comment type="subcellular location">
    <subcellularLocation>
        <location evidence="1 11">Cytoplasm</location>
    </subcellularLocation>
</comment>
<dbReference type="InterPro" id="IPR015807">
    <property type="entry name" value="His-tRNA-ligase"/>
</dbReference>